<sequence>MTKTLFKRKARRHRQWINPYTAVALGVGIMAASVVLAVNSIDVPPRQLARYIEHRAAGHNTVVTALAGGVSKFFTAQDRKGDVRVTAQAMQVGAAVDAIPLKEDRIGARQTIFVNSSAEAIRAIAEARPGDAITFMPGEYRFSGTAVSASRVGEPSAPIWVRADRLGTVFLKLDMVEGFRVSAPHWRFENLNIEGTCQDHSRCEHAIHVVGKAHHFIARNNVISDFNAHIKINGAGADFPDHGSIEGNTLTNLAVRNTDNPVTPIDLVAASHWTIRRNLISDFVKAQGNQISYGAFVKGAGSHNRMEQNLVLCEDKLRAPAMQRVGLSLGGGGTGSAFCRDGRCITEQQESVIRENLIAHCSDDGIYLNKAAQSQVRQNVLIDTAGIAVRFAQSSAEISGNQVDGTIRQRDGALLRSADNDTTSGLGLFLGWHPVRRQFDDRGVLAGLTSRVQREDSDKGMESAARCLGLRTQQVVDKASTSSKACQP</sequence>
<dbReference type="SUPFAM" id="SSF51126">
    <property type="entry name" value="Pectin lyase-like"/>
    <property type="match status" value="1"/>
</dbReference>
<feature type="domain" description="Right handed beta helix" evidence="1">
    <location>
        <begin position="333"/>
        <end position="406"/>
    </location>
</feature>
<accession>A0A239HKW9</accession>
<dbReference type="InterPro" id="IPR011050">
    <property type="entry name" value="Pectin_lyase_fold/virulence"/>
</dbReference>
<evidence type="ECO:0000259" key="1">
    <source>
        <dbReference type="Pfam" id="PF13229"/>
    </source>
</evidence>
<dbReference type="Pfam" id="PF13229">
    <property type="entry name" value="Beta_helix"/>
    <property type="match status" value="1"/>
</dbReference>
<protein>
    <submittedName>
        <fullName evidence="2">Right handed beta helix region</fullName>
    </submittedName>
</protein>
<dbReference type="InterPro" id="IPR039448">
    <property type="entry name" value="Beta_helix"/>
</dbReference>
<evidence type="ECO:0000313" key="2">
    <source>
        <dbReference type="EMBL" id="SNS82036.1"/>
    </source>
</evidence>
<name>A0A239HKW9_9BURK</name>
<organism evidence="2 3">
    <name type="scientific">Noviherbaspirillum humi</name>
    <dbReference type="NCBI Taxonomy" id="1688639"/>
    <lineage>
        <taxon>Bacteria</taxon>
        <taxon>Pseudomonadati</taxon>
        <taxon>Pseudomonadota</taxon>
        <taxon>Betaproteobacteria</taxon>
        <taxon>Burkholderiales</taxon>
        <taxon>Oxalobacteraceae</taxon>
        <taxon>Noviherbaspirillum</taxon>
    </lineage>
</organism>
<dbReference type="InterPro" id="IPR012334">
    <property type="entry name" value="Pectin_lyas_fold"/>
</dbReference>
<dbReference type="AlphaFoldDB" id="A0A239HKW9"/>
<dbReference type="Proteomes" id="UP000198284">
    <property type="component" value="Unassembled WGS sequence"/>
</dbReference>
<proteinExistence type="predicted"/>
<dbReference type="EMBL" id="FZOT01000007">
    <property type="protein sequence ID" value="SNS82036.1"/>
    <property type="molecule type" value="Genomic_DNA"/>
</dbReference>
<dbReference type="RefSeq" id="WP_089399641.1">
    <property type="nucleotide sequence ID" value="NZ_FZOT01000007.1"/>
</dbReference>
<evidence type="ECO:0000313" key="3">
    <source>
        <dbReference type="Proteomes" id="UP000198284"/>
    </source>
</evidence>
<keyword evidence="3" id="KW-1185">Reference proteome</keyword>
<reference evidence="2 3" key="1">
    <citation type="submission" date="2017-06" db="EMBL/GenBank/DDBJ databases">
        <authorList>
            <person name="Kim H.J."/>
            <person name="Triplett B.A."/>
        </authorList>
    </citation>
    <scope>NUCLEOTIDE SEQUENCE [LARGE SCALE GENOMIC DNA]</scope>
    <source>
        <strain evidence="2 3">U15</strain>
    </source>
</reference>
<dbReference type="Gene3D" id="2.160.20.10">
    <property type="entry name" value="Single-stranded right-handed beta-helix, Pectin lyase-like"/>
    <property type="match status" value="1"/>
</dbReference>
<gene>
    <name evidence="2" type="ORF">SAMN06265795_10745</name>
</gene>
<dbReference type="OrthoDB" id="5496540at2"/>